<dbReference type="RefSeq" id="WP_212506881.1">
    <property type="nucleotide sequence ID" value="NZ_CP060696.1"/>
</dbReference>
<evidence type="ECO:0000313" key="9">
    <source>
        <dbReference type="EMBL" id="QNO17818.1"/>
    </source>
</evidence>
<comment type="similarity">
    <text evidence="7">Belongs to the binding-protein-dependent transport system permease family.</text>
</comment>
<name>A0A7G9WGK6_9FIRM</name>
<organism evidence="9 10">
    <name type="scientific">Caproicibacterium amylolyticum</name>
    <dbReference type="NCBI Taxonomy" id="2766537"/>
    <lineage>
        <taxon>Bacteria</taxon>
        <taxon>Bacillati</taxon>
        <taxon>Bacillota</taxon>
        <taxon>Clostridia</taxon>
        <taxon>Eubacteriales</taxon>
        <taxon>Oscillospiraceae</taxon>
        <taxon>Caproicibacterium</taxon>
    </lineage>
</organism>
<feature type="transmembrane region" description="Helical" evidence="7">
    <location>
        <begin position="186"/>
        <end position="212"/>
    </location>
</feature>
<evidence type="ECO:0000256" key="6">
    <source>
        <dbReference type="ARBA" id="ARBA00023136"/>
    </source>
</evidence>
<feature type="transmembrane region" description="Helical" evidence="7">
    <location>
        <begin position="146"/>
        <end position="165"/>
    </location>
</feature>
<dbReference type="InterPro" id="IPR000515">
    <property type="entry name" value="MetI-like"/>
</dbReference>
<keyword evidence="3" id="KW-1003">Cell membrane</keyword>
<evidence type="ECO:0000256" key="2">
    <source>
        <dbReference type="ARBA" id="ARBA00022448"/>
    </source>
</evidence>
<dbReference type="Pfam" id="PF00528">
    <property type="entry name" value="BPD_transp_1"/>
    <property type="match status" value="1"/>
</dbReference>
<dbReference type="InterPro" id="IPR035906">
    <property type="entry name" value="MetI-like_sf"/>
</dbReference>
<evidence type="ECO:0000256" key="4">
    <source>
        <dbReference type="ARBA" id="ARBA00022692"/>
    </source>
</evidence>
<keyword evidence="6 7" id="KW-0472">Membrane</keyword>
<dbReference type="CDD" id="cd06261">
    <property type="entry name" value="TM_PBP2"/>
    <property type="match status" value="1"/>
</dbReference>
<keyword evidence="10" id="KW-1185">Reference proteome</keyword>
<proteinExistence type="inferred from homology"/>
<gene>
    <name evidence="9" type="ORF">H6X83_12975</name>
</gene>
<dbReference type="GO" id="GO:0005886">
    <property type="term" value="C:plasma membrane"/>
    <property type="evidence" value="ECO:0007669"/>
    <property type="project" value="UniProtKB-SubCell"/>
</dbReference>
<evidence type="ECO:0000256" key="7">
    <source>
        <dbReference type="RuleBase" id="RU363032"/>
    </source>
</evidence>
<evidence type="ECO:0000256" key="5">
    <source>
        <dbReference type="ARBA" id="ARBA00022989"/>
    </source>
</evidence>
<dbReference type="PANTHER" id="PTHR43744">
    <property type="entry name" value="ABC TRANSPORTER PERMEASE PROTEIN MG189-RELATED-RELATED"/>
    <property type="match status" value="1"/>
</dbReference>
<feature type="transmembrane region" description="Helical" evidence="7">
    <location>
        <begin position="12"/>
        <end position="36"/>
    </location>
</feature>
<feature type="domain" description="ABC transmembrane type-1" evidence="8">
    <location>
        <begin position="74"/>
        <end position="266"/>
    </location>
</feature>
<dbReference type="AlphaFoldDB" id="A0A7G9WGK6"/>
<evidence type="ECO:0000313" key="10">
    <source>
        <dbReference type="Proteomes" id="UP000516046"/>
    </source>
</evidence>
<evidence type="ECO:0000259" key="8">
    <source>
        <dbReference type="PROSITE" id="PS50928"/>
    </source>
</evidence>
<dbReference type="Gene3D" id="1.10.3720.10">
    <property type="entry name" value="MetI-like"/>
    <property type="match status" value="1"/>
</dbReference>
<dbReference type="KEGG" id="caml:H6X83_12975"/>
<dbReference type="EMBL" id="CP060696">
    <property type="protein sequence ID" value="QNO17818.1"/>
    <property type="molecule type" value="Genomic_DNA"/>
</dbReference>
<keyword evidence="4 7" id="KW-0812">Transmembrane</keyword>
<feature type="transmembrane region" description="Helical" evidence="7">
    <location>
        <begin position="245"/>
        <end position="266"/>
    </location>
</feature>
<evidence type="ECO:0000256" key="3">
    <source>
        <dbReference type="ARBA" id="ARBA00022475"/>
    </source>
</evidence>
<dbReference type="GO" id="GO:0055085">
    <property type="term" value="P:transmembrane transport"/>
    <property type="evidence" value="ECO:0007669"/>
    <property type="project" value="InterPro"/>
</dbReference>
<feature type="transmembrane region" description="Helical" evidence="7">
    <location>
        <begin position="109"/>
        <end position="134"/>
    </location>
</feature>
<evidence type="ECO:0000256" key="1">
    <source>
        <dbReference type="ARBA" id="ARBA00004651"/>
    </source>
</evidence>
<dbReference type="PROSITE" id="PS50928">
    <property type="entry name" value="ABC_TM1"/>
    <property type="match status" value="1"/>
</dbReference>
<feature type="transmembrane region" description="Helical" evidence="7">
    <location>
        <begin position="78"/>
        <end position="100"/>
    </location>
</feature>
<reference evidence="9 10" key="1">
    <citation type="submission" date="2020-08" db="EMBL/GenBank/DDBJ databases">
        <authorList>
            <person name="Ren C."/>
            <person name="Gu Y."/>
            <person name="Xu Y."/>
        </authorList>
    </citation>
    <scope>NUCLEOTIDE SEQUENCE [LARGE SCALE GENOMIC DNA]</scope>
    <source>
        <strain evidence="9 10">LBM18003</strain>
    </source>
</reference>
<dbReference type="SUPFAM" id="SSF161098">
    <property type="entry name" value="MetI-like"/>
    <property type="match status" value="1"/>
</dbReference>
<dbReference type="PANTHER" id="PTHR43744:SF3">
    <property type="entry name" value="LACTOSE TRANSPORT SYSTEM PERMEASE PROTEIN LACG"/>
    <property type="match status" value="1"/>
</dbReference>
<sequence length="281" mass="31195">MTTAVKKKFRWGKFFSSLLLWVLLVIFVLPFVVVVIDAFKTNAEIMDNPLALTSHPTFQNFIDAFNEMNYMSALGNTVLLTVVSVSLIAIASAMTAYYVVRSNSKAGKIVFYALIASMMIPFQAIMIPLVTFYGHMGILNSRPLLMYLYVGFGCGMGTFIFHGFIKTGVPISLEEAARIDGANLRQTFFLIVLPLLKPVFATLVVLDVLWVWNDYLLPSLVLTQPYQLTLPLSTYSFSGEMSVNFGPLIASLLLTILPVLIIYIFLQKYIVDGIVAGAVKT</sequence>
<protein>
    <submittedName>
        <fullName evidence="9">Carbohydrate ABC transporter permease</fullName>
    </submittedName>
</protein>
<accession>A0A7G9WGK6</accession>
<dbReference type="Proteomes" id="UP000516046">
    <property type="component" value="Chromosome"/>
</dbReference>
<keyword evidence="5 7" id="KW-1133">Transmembrane helix</keyword>
<comment type="subcellular location">
    <subcellularLocation>
        <location evidence="1 7">Cell membrane</location>
        <topology evidence="1 7">Multi-pass membrane protein</topology>
    </subcellularLocation>
</comment>
<keyword evidence="2 7" id="KW-0813">Transport</keyword>